<accession>A0A1J4JJS8</accession>
<dbReference type="VEuPathDB" id="TrichDB:TRFO_34088"/>
<comment type="caution">
    <text evidence="2">The sequence shown here is derived from an EMBL/GenBank/DDBJ whole genome shotgun (WGS) entry which is preliminary data.</text>
</comment>
<organism evidence="2 3">
    <name type="scientific">Tritrichomonas foetus</name>
    <dbReference type="NCBI Taxonomy" id="1144522"/>
    <lineage>
        <taxon>Eukaryota</taxon>
        <taxon>Metamonada</taxon>
        <taxon>Parabasalia</taxon>
        <taxon>Tritrichomonadida</taxon>
        <taxon>Tritrichomonadidae</taxon>
        <taxon>Tritrichomonas</taxon>
    </lineage>
</organism>
<keyword evidence="1" id="KW-0812">Transmembrane</keyword>
<sequence>MIKIYFFFDCIFDFDFPISSNFVNCLKSSTLITKNINSITKHPNLLDPYPTPTPPFSPSSVFSASKPFTESEMRTQTFKPTNSFQPTDIFKPTNPFTPSHSFTSSFPFRTPVTQFGLLSDADVKSSNGKWGELTTTQKVVTLTANAGVISGIVVAFLCYLKAKWKQLMRKVNSDDFENMVDESEASDSSYSYYVYSYSTSSSDKDDEFYEKEELMILCDNELKFLYETPYL</sequence>
<proteinExistence type="predicted"/>
<evidence type="ECO:0000256" key="1">
    <source>
        <dbReference type="SAM" id="Phobius"/>
    </source>
</evidence>
<protein>
    <submittedName>
        <fullName evidence="2">Uncharacterized protein</fullName>
    </submittedName>
</protein>
<dbReference type="RefSeq" id="XP_068352555.1">
    <property type="nucleotide sequence ID" value="XM_068509465.1"/>
</dbReference>
<dbReference type="EMBL" id="MLAK01001005">
    <property type="protein sequence ID" value="OHS99418.1"/>
    <property type="molecule type" value="Genomic_DNA"/>
</dbReference>
<keyword evidence="3" id="KW-1185">Reference proteome</keyword>
<dbReference type="AlphaFoldDB" id="A0A1J4JJS8"/>
<reference evidence="2" key="1">
    <citation type="submission" date="2016-10" db="EMBL/GenBank/DDBJ databases">
        <authorList>
            <person name="Benchimol M."/>
            <person name="Almeida L.G."/>
            <person name="Vasconcelos A.T."/>
            <person name="Perreira-Neves A."/>
            <person name="Rosa I.A."/>
            <person name="Tasca T."/>
            <person name="Bogo M.R."/>
            <person name="de Souza W."/>
        </authorList>
    </citation>
    <scope>NUCLEOTIDE SEQUENCE [LARGE SCALE GENOMIC DNA]</scope>
    <source>
        <strain evidence="2">K</strain>
    </source>
</reference>
<name>A0A1J4JJS8_9EUKA</name>
<keyword evidence="1" id="KW-1133">Transmembrane helix</keyword>
<evidence type="ECO:0000313" key="3">
    <source>
        <dbReference type="Proteomes" id="UP000179807"/>
    </source>
</evidence>
<keyword evidence="1" id="KW-0472">Membrane</keyword>
<dbReference type="GeneID" id="94844169"/>
<dbReference type="Proteomes" id="UP000179807">
    <property type="component" value="Unassembled WGS sequence"/>
</dbReference>
<gene>
    <name evidence="2" type="ORF">TRFO_34088</name>
</gene>
<feature type="transmembrane region" description="Helical" evidence="1">
    <location>
        <begin position="139"/>
        <end position="160"/>
    </location>
</feature>
<evidence type="ECO:0000313" key="2">
    <source>
        <dbReference type="EMBL" id="OHS99418.1"/>
    </source>
</evidence>